<comment type="caution">
    <text evidence="1">The sequence shown here is derived from an EMBL/GenBank/DDBJ whole genome shotgun (WGS) entry which is preliminary data.</text>
</comment>
<evidence type="ECO:0000313" key="1">
    <source>
        <dbReference type="EMBL" id="KAF7918759.1"/>
    </source>
</evidence>
<dbReference type="InterPro" id="IPR053206">
    <property type="entry name" value="Dimeric_xanthone_biosynth"/>
</dbReference>
<sequence length="117" mass="13422">MSIEKACRNPLRKRNADLHNFMIRGIDCVYLQAPHVKATEDVKDFLSFVKAWCSFVKHHHDVEEELMHPQLDSFTNSPGCKSANFAQHAIFEPGLHELVDYSEKTSPSKFSATKYAR</sequence>
<gene>
    <name evidence="1" type="ORF">EAE98_009537</name>
</gene>
<organism evidence="1 2">
    <name type="scientific">Botrytis deweyae</name>
    <dbReference type="NCBI Taxonomy" id="2478750"/>
    <lineage>
        <taxon>Eukaryota</taxon>
        <taxon>Fungi</taxon>
        <taxon>Dikarya</taxon>
        <taxon>Ascomycota</taxon>
        <taxon>Pezizomycotina</taxon>
        <taxon>Leotiomycetes</taxon>
        <taxon>Helotiales</taxon>
        <taxon>Sclerotiniaceae</taxon>
        <taxon>Botrytis</taxon>
    </lineage>
</organism>
<dbReference type="PANTHER" id="PTHR38048:SF2">
    <property type="entry name" value="HEMERYTHRIN-LIKE DOMAIN-CONTAINING PROTEIN"/>
    <property type="match status" value="1"/>
</dbReference>
<keyword evidence="2" id="KW-1185">Reference proteome</keyword>
<evidence type="ECO:0000313" key="2">
    <source>
        <dbReference type="Proteomes" id="UP000783213"/>
    </source>
</evidence>
<evidence type="ECO:0008006" key="3">
    <source>
        <dbReference type="Google" id="ProtNLM"/>
    </source>
</evidence>
<dbReference type="RefSeq" id="XP_038806351.1">
    <property type="nucleotide sequence ID" value="XM_038957158.1"/>
</dbReference>
<dbReference type="Proteomes" id="UP000783213">
    <property type="component" value="Unassembled WGS sequence"/>
</dbReference>
<accession>A0ABQ7IAV4</accession>
<reference evidence="1 2" key="1">
    <citation type="journal article" date="2020" name="Genome Biol. Evol.">
        <title>Comparative genomics of Sclerotiniaceae.</title>
        <authorList>
            <person name="Valero Jimenez C.A."/>
            <person name="Steentjes M."/>
            <person name="Scholten O.E."/>
            <person name="Van Kan J.A.L."/>
        </authorList>
    </citation>
    <scope>NUCLEOTIDE SEQUENCE [LARGE SCALE GENOMIC DNA]</scope>
    <source>
        <strain evidence="1 2">B1</strain>
    </source>
</reference>
<dbReference type="Gene3D" id="1.20.120.520">
    <property type="entry name" value="nmb1532 protein domain like"/>
    <property type="match status" value="1"/>
</dbReference>
<proteinExistence type="predicted"/>
<name>A0ABQ7IAV4_9HELO</name>
<protein>
    <recommendedName>
        <fullName evidence="3">Hemerythrin-like domain-containing protein</fullName>
    </recommendedName>
</protein>
<dbReference type="GeneID" id="62236308"/>
<dbReference type="PANTHER" id="PTHR38048">
    <property type="entry name" value="EXPRESSED PROTEIN"/>
    <property type="match status" value="1"/>
</dbReference>
<dbReference type="EMBL" id="RCSX01000029">
    <property type="protein sequence ID" value="KAF7918759.1"/>
    <property type="molecule type" value="Genomic_DNA"/>
</dbReference>